<dbReference type="Pfam" id="PF01095">
    <property type="entry name" value="Pectinesterase"/>
    <property type="match status" value="1"/>
</dbReference>
<dbReference type="PANTHER" id="PTHR31321">
    <property type="entry name" value="ACYL-COA THIOESTER HYDROLASE YBHC-RELATED"/>
    <property type="match status" value="1"/>
</dbReference>
<proteinExistence type="inferred from homology"/>
<dbReference type="SUPFAM" id="SSF51126">
    <property type="entry name" value="Pectin lyase-like"/>
    <property type="match status" value="1"/>
</dbReference>
<comment type="pathway">
    <text evidence="5">Glycan metabolism; pectin degradation; 2-dehydro-3-deoxy-D-gluconate from pectin: step 1/5.</text>
</comment>
<feature type="domain" description="Pectinesterase catalytic" evidence="6">
    <location>
        <begin position="38"/>
        <end position="323"/>
    </location>
</feature>
<evidence type="ECO:0000256" key="5">
    <source>
        <dbReference type="RuleBase" id="RU000589"/>
    </source>
</evidence>
<dbReference type="Proteomes" id="UP000655016">
    <property type="component" value="Unassembled WGS sequence"/>
</dbReference>
<dbReference type="InterPro" id="IPR000070">
    <property type="entry name" value="Pectinesterase_cat"/>
</dbReference>
<dbReference type="PANTHER" id="PTHR31321:SF57">
    <property type="entry name" value="PECTINESTERASE 53-RELATED"/>
    <property type="match status" value="1"/>
</dbReference>
<dbReference type="PROSITE" id="PS00503">
    <property type="entry name" value="PECTINESTERASE_2"/>
    <property type="match status" value="1"/>
</dbReference>
<comment type="similarity">
    <text evidence="1">Belongs to the pectinesterase family.</text>
</comment>
<gene>
    <name evidence="7" type="ORF">GCM10011518_33980</name>
</gene>
<feature type="active site" evidence="4">
    <location>
        <position position="194"/>
    </location>
</feature>
<evidence type="ECO:0000313" key="7">
    <source>
        <dbReference type="EMBL" id="GGF22020.1"/>
    </source>
</evidence>
<comment type="catalytic activity">
    <reaction evidence="5">
        <text>[(1-&gt;4)-alpha-D-galacturonosyl methyl ester](n) + n H2O = [(1-&gt;4)-alpha-D-galacturonosyl](n) + n methanol + n H(+)</text>
        <dbReference type="Rhea" id="RHEA:22380"/>
        <dbReference type="Rhea" id="RHEA-COMP:14570"/>
        <dbReference type="Rhea" id="RHEA-COMP:14573"/>
        <dbReference type="ChEBI" id="CHEBI:15377"/>
        <dbReference type="ChEBI" id="CHEBI:15378"/>
        <dbReference type="ChEBI" id="CHEBI:17790"/>
        <dbReference type="ChEBI" id="CHEBI:140522"/>
        <dbReference type="ChEBI" id="CHEBI:140523"/>
        <dbReference type="EC" id="3.1.1.11"/>
    </reaction>
</comment>
<keyword evidence="8" id="KW-1185">Reference proteome</keyword>
<dbReference type="InterPro" id="IPR033131">
    <property type="entry name" value="Pectinesterase_Asp_AS"/>
</dbReference>
<accession>A0ABQ1UPJ8</accession>
<keyword evidence="3 5" id="KW-0063">Aspartyl esterase</keyword>
<evidence type="ECO:0000256" key="1">
    <source>
        <dbReference type="ARBA" id="ARBA00008891"/>
    </source>
</evidence>
<dbReference type="Gene3D" id="2.160.20.10">
    <property type="entry name" value="Single-stranded right-handed beta-helix, Pectin lyase-like"/>
    <property type="match status" value="1"/>
</dbReference>
<dbReference type="EMBL" id="BMKP01000008">
    <property type="protein sequence ID" value="GGF22020.1"/>
    <property type="molecule type" value="Genomic_DNA"/>
</dbReference>
<sequence length="337" mass="37470">MILSFLMASVFFMSSSSHDNPKPIVSKNDPIEKVKSYDIVVAADGTADFKTVQEAISSVASLKNKETKIFIKNGTYKEKLEVPKDKNHITLIGESKEKVILTYDDYASKKNSEGKDIGTSGSASFIVTANDFKARNITFENASGPVGQAVAVRIDGDRVIFDNCKFLGFQDTLYPRDTASRQYYKNCYIEGTTDFIFGASTAVFDGCEIFAKAGGSYITAASTPETNPYGLVFLNCKLTTNAPNNSYYLGRPWRNYAKTVFVKCEMGPHIKAEGWHNWGKKEAEATTFYAEYLSTGIGANTSSRVGWSHFLTSEQFKKDYTLKAIFKDWTPVLEFNN</sequence>
<evidence type="ECO:0000313" key="8">
    <source>
        <dbReference type="Proteomes" id="UP000655016"/>
    </source>
</evidence>
<name>A0ABQ1UPJ8_9FLAO</name>
<evidence type="ECO:0000256" key="2">
    <source>
        <dbReference type="ARBA" id="ARBA00022801"/>
    </source>
</evidence>
<dbReference type="InterPro" id="IPR012334">
    <property type="entry name" value="Pectin_lyas_fold"/>
</dbReference>
<evidence type="ECO:0000259" key="6">
    <source>
        <dbReference type="Pfam" id="PF01095"/>
    </source>
</evidence>
<dbReference type="InterPro" id="IPR011050">
    <property type="entry name" value="Pectin_lyase_fold/virulence"/>
</dbReference>
<organism evidence="7 8">
    <name type="scientific">Flavobacterium limi</name>
    <dbReference type="NCBI Taxonomy" id="2045105"/>
    <lineage>
        <taxon>Bacteria</taxon>
        <taxon>Pseudomonadati</taxon>
        <taxon>Bacteroidota</taxon>
        <taxon>Flavobacteriia</taxon>
        <taxon>Flavobacteriales</taxon>
        <taxon>Flavobacteriaceae</taxon>
        <taxon>Flavobacterium</taxon>
    </lineage>
</organism>
<protein>
    <recommendedName>
        <fullName evidence="5">Pectinesterase</fullName>
        <ecNumber evidence="5">3.1.1.11</ecNumber>
    </recommendedName>
</protein>
<dbReference type="EC" id="3.1.1.11" evidence="5"/>
<keyword evidence="2 5" id="KW-0378">Hydrolase</keyword>
<comment type="caution">
    <text evidence="7">The sequence shown here is derived from an EMBL/GenBank/DDBJ whole genome shotgun (WGS) entry which is preliminary data.</text>
</comment>
<reference evidence="8" key="1">
    <citation type="journal article" date="2019" name="Int. J. Syst. Evol. Microbiol.">
        <title>The Global Catalogue of Microorganisms (GCM) 10K type strain sequencing project: providing services to taxonomists for standard genome sequencing and annotation.</title>
        <authorList>
            <consortium name="The Broad Institute Genomics Platform"/>
            <consortium name="The Broad Institute Genome Sequencing Center for Infectious Disease"/>
            <person name="Wu L."/>
            <person name="Ma J."/>
        </authorList>
    </citation>
    <scope>NUCLEOTIDE SEQUENCE [LARGE SCALE GENOMIC DNA]</scope>
    <source>
        <strain evidence="8">CGMCC 1.16060</strain>
    </source>
</reference>
<evidence type="ECO:0000256" key="4">
    <source>
        <dbReference type="PROSITE-ProRule" id="PRU10040"/>
    </source>
</evidence>
<dbReference type="RefSeq" id="WP_208797391.1">
    <property type="nucleotide sequence ID" value="NZ_BMKP01000008.1"/>
</dbReference>
<evidence type="ECO:0000256" key="3">
    <source>
        <dbReference type="ARBA" id="ARBA00023085"/>
    </source>
</evidence>